<dbReference type="Pfam" id="PF04509">
    <property type="entry name" value="CheC"/>
    <property type="match status" value="2"/>
</dbReference>
<gene>
    <name evidence="4" type="ORF">KS407_02670</name>
</gene>
<dbReference type="Gene3D" id="3.40.1550.10">
    <property type="entry name" value="CheC-like"/>
    <property type="match status" value="1"/>
</dbReference>
<dbReference type="EMBL" id="JAHQCR010000016">
    <property type="protein sequence ID" value="MBU9720342.1"/>
    <property type="molecule type" value="Genomic_DNA"/>
</dbReference>
<dbReference type="InterPro" id="IPR007597">
    <property type="entry name" value="CheC"/>
</dbReference>
<dbReference type="PANTHER" id="PTHR43693">
    <property type="entry name" value="PROTEIN PHOSPHATASE CHEZ"/>
    <property type="match status" value="1"/>
</dbReference>
<dbReference type="CDD" id="cd17909">
    <property type="entry name" value="CheC_ClassI"/>
    <property type="match status" value="1"/>
</dbReference>
<feature type="domain" description="CheC-like protein" evidence="3">
    <location>
        <begin position="11"/>
        <end position="47"/>
    </location>
</feature>
<reference evidence="4 5" key="1">
    <citation type="submission" date="2021-06" db="EMBL/GenBank/DDBJ databases">
        <title>Bacillus sp. RD4P76, an endophyte from a halophyte.</title>
        <authorList>
            <person name="Sun J.-Q."/>
        </authorList>
    </citation>
    <scope>NUCLEOTIDE SEQUENCE [LARGE SCALE GENOMIC DNA]</scope>
    <source>
        <strain evidence="4 5">JCM 17098</strain>
    </source>
</reference>
<dbReference type="InterPro" id="IPR028976">
    <property type="entry name" value="CheC-like_sf"/>
</dbReference>
<keyword evidence="2" id="KW-0378">Hydrolase</keyword>
<keyword evidence="5" id="KW-1185">Reference proteome</keyword>
<comment type="caution">
    <text evidence="4">The sequence shown here is derived from an EMBL/GenBank/DDBJ whole genome shotgun (WGS) entry which is preliminary data.</text>
</comment>
<sequence>MNYLERIQAPHLDILKEVGNIGAGHAATALSKMLNKSIDMAVPSVKIVHLSEVSEFVGGDEMVVAAIFLRLQGDAPGNMFFMLPLEEATRLIQQVTDDYTISSGNLTENEIGMSALCELGNILAGSYLSALSDFTSLNLQPTPPALAIDMAMAILSHGLIEVSKAGDYAIVIDTKISDKDDTTQSKGHFFLLPDPESFKIIFHSLGVKIDE</sequence>
<evidence type="ECO:0000313" key="5">
    <source>
        <dbReference type="Proteomes" id="UP000790580"/>
    </source>
</evidence>
<feature type="domain" description="CheC-like protein" evidence="3">
    <location>
        <begin position="111"/>
        <end position="146"/>
    </location>
</feature>
<accession>A0ABS6JSV7</accession>
<dbReference type="InterPro" id="IPR050992">
    <property type="entry name" value="CheZ_family_phosphatases"/>
</dbReference>
<organism evidence="4 5">
    <name type="scientific">Evansella alkalicola</name>
    <dbReference type="NCBI Taxonomy" id="745819"/>
    <lineage>
        <taxon>Bacteria</taxon>
        <taxon>Bacillati</taxon>
        <taxon>Bacillota</taxon>
        <taxon>Bacilli</taxon>
        <taxon>Bacillales</taxon>
        <taxon>Bacillaceae</taxon>
        <taxon>Evansella</taxon>
    </lineage>
</organism>
<dbReference type="RefSeq" id="WP_088075673.1">
    <property type="nucleotide sequence ID" value="NZ_JAHQCR010000016.1"/>
</dbReference>
<evidence type="ECO:0000313" key="4">
    <source>
        <dbReference type="EMBL" id="MBU9720342.1"/>
    </source>
</evidence>
<dbReference type="SUPFAM" id="SSF103039">
    <property type="entry name" value="CheC-like"/>
    <property type="match status" value="1"/>
</dbReference>
<dbReference type="Proteomes" id="UP000790580">
    <property type="component" value="Unassembled WGS sequence"/>
</dbReference>
<protein>
    <submittedName>
        <fullName evidence="4">Chemotaxis protein CheC</fullName>
    </submittedName>
</protein>
<evidence type="ECO:0000256" key="1">
    <source>
        <dbReference type="ARBA" id="ARBA00022500"/>
    </source>
</evidence>
<dbReference type="PANTHER" id="PTHR43693:SF1">
    <property type="entry name" value="PROTEIN PHOSPHATASE CHEZ"/>
    <property type="match status" value="1"/>
</dbReference>
<name>A0ABS6JSV7_9BACI</name>
<evidence type="ECO:0000259" key="3">
    <source>
        <dbReference type="Pfam" id="PF04509"/>
    </source>
</evidence>
<keyword evidence="1" id="KW-0145">Chemotaxis</keyword>
<proteinExistence type="predicted"/>
<evidence type="ECO:0000256" key="2">
    <source>
        <dbReference type="ARBA" id="ARBA00022801"/>
    </source>
</evidence>